<organism evidence="3 4">
    <name type="scientific">Robertmurraya mangrovi</name>
    <dbReference type="NCBI Taxonomy" id="3098077"/>
    <lineage>
        <taxon>Bacteria</taxon>
        <taxon>Bacillati</taxon>
        <taxon>Bacillota</taxon>
        <taxon>Bacilli</taxon>
        <taxon>Bacillales</taxon>
        <taxon>Bacillaceae</taxon>
        <taxon>Robertmurraya</taxon>
    </lineage>
</organism>
<reference evidence="3 4" key="1">
    <citation type="submission" date="2023-11" db="EMBL/GenBank/DDBJ databases">
        <title>Bacillus jintuensis, isolated from a mudflat on the Beibu Gulf coast.</title>
        <authorList>
            <person name="Li M."/>
        </authorList>
    </citation>
    <scope>NUCLEOTIDE SEQUENCE [LARGE SCALE GENOMIC DNA]</scope>
    <source>
        <strain evidence="3 4">31A1R</strain>
    </source>
</reference>
<dbReference type="SUPFAM" id="SSF51735">
    <property type="entry name" value="NAD(P)-binding Rossmann-fold domains"/>
    <property type="match status" value="1"/>
</dbReference>
<protein>
    <submittedName>
        <fullName evidence="3">NADP-dependent oxidoreductase</fullName>
        <ecNumber evidence="3">1.-.-.-</ecNumber>
    </submittedName>
</protein>
<dbReference type="CDD" id="cd05289">
    <property type="entry name" value="MDR_like_2"/>
    <property type="match status" value="1"/>
</dbReference>
<dbReference type="PANTHER" id="PTHR11695:SF294">
    <property type="entry name" value="RETICULON-4-INTERACTING PROTEIN 1, MITOCHONDRIAL"/>
    <property type="match status" value="1"/>
</dbReference>
<evidence type="ECO:0000259" key="2">
    <source>
        <dbReference type="SMART" id="SM00829"/>
    </source>
</evidence>
<proteinExistence type="predicted"/>
<name>A0ABU5ITJ9_9BACI</name>
<dbReference type="InterPro" id="IPR036291">
    <property type="entry name" value="NAD(P)-bd_dom_sf"/>
</dbReference>
<accession>A0ABU5ITJ9</accession>
<dbReference type="InterPro" id="IPR020843">
    <property type="entry name" value="ER"/>
</dbReference>
<evidence type="ECO:0000313" key="3">
    <source>
        <dbReference type="EMBL" id="MDZ5470451.1"/>
    </source>
</evidence>
<gene>
    <name evidence="3" type="ORF">SM124_01695</name>
</gene>
<feature type="domain" description="Enoyl reductase (ER)" evidence="2">
    <location>
        <begin position="11"/>
        <end position="310"/>
    </location>
</feature>
<dbReference type="Proteomes" id="UP001290455">
    <property type="component" value="Unassembled WGS sequence"/>
</dbReference>
<dbReference type="Pfam" id="PF08240">
    <property type="entry name" value="ADH_N"/>
    <property type="match status" value="1"/>
</dbReference>
<dbReference type="EMBL" id="JAXOFX010000001">
    <property type="protein sequence ID" value="MDZ5470451.1"/>
    <property type="molecule type" value="Genomic_DNA"/>
</dbReference>
<dbReference type="InterPro" id="IPR050700">
    <property type="entry name" value="YIM1/Zinc_Alcohol_DH_Fams"/>
</dbReference>
<dbReference type="PANTHER" id="PTHR11695">
    <property type="entry name" value="ALCOHOL DEHYDROGENASE RELATED"/>
    <property type="match status" value="1"/>
</dbReference>
<keyword evidence="4" id="KW-1185">Reference proteome</keyword>
<dbReference type="Pfam" id="PF13602">
    <property type="entry name" value="ADH_zinc_N_2"/>
    <property type="match status" value="1"/>
</dbReference>
<dbReference type="EC" id="1.-.-.-" evidence="3"/>
<dbReference type="Gene3D" id="3.40.50.720">
    <property type="entry name" value="NAD(P)-binding Rossmann-like Domain"/>
    <property type="match status" value="1"/>
</dbReference>
<dbReference type="SMART" id="SM00829">
    <property type="entry name" value="PKS_ER"/>
    <property type="match status" value="1"/>
</dbReference>
<dbReference type="Gene3D" id="3.90.180.10">
    <property type="entry name" value="Medium-chain alcohol dehydrogenases, catalytic domain"/>
    <property type="match status" value="1"/>
</dbReference>
<dbReference type="InterPro" id="IPR011032">
    <property type="entry name" value="GroES-like_sf"/>
</dbReference>
<dbReference type="RefSeq" id="WP_322444752.1">
    <property type="nucleotide sequence ID" value="NZ_JAXOFX010000001.1"/>
</dbReference>
<sequence>MMKAITINRYGPLSEMHVHKLPIPDVGENDVLIEVHAAAVNPVDIAIRNGWLQQRIPHQFPLVLGWDVAGVVKAVGSSVSSLQVGDEVYSYPDLARNGTYADYIAVNHRFVSHKPKNITFEEAASIPLVGTCAFRSLVEVGNIQEGQRVLILGGSGGVGSFAIQLAKSYGTHVVTTTSTKNIEFVKQLGADEVIDYTNTELSSYGGLFDIVFDAADRKPFEQSFDLVKKGGKIISVATFPNEEDLRRAAEKEISVQFLISNPSTDILPKISSLIESNKIKPVIGSVFSMDEAQKAHELSETNHARGKIVLKMK</sequence>
<dbReference type="SUPFAM" id="SSF50129">
    <property type="entry name" value="GroES-like"/>
    <property type="match status" value="1"/>
</dbReference>
<evidence type="ECO:0000313" key="4">
    <source>
        <dbReference type="Proteomes" id="UP001290455"/>
    </source>
</evidence>
<comment type="caution">
    <text evidence="3">The sequence shown here is derived from an EMBL/GenBank/DDBJ whole genome shotgun (WGS) entry which is preliminary data.</text>
</comment>
<evidence type="ECO:0000256" key="1">
    <source>
        <dbReference type="ARBA" id="ARBA00023002"/>
    </source>
</evidence>
<dbReference type="InterPro" id="IPR002364">
    <property type="entry name" value="Quin_OxRdtase/zeta-crystal_CS"/>
</dbReference>
<dbReference type="PROSITE" id="PS01162">
    <property type="entry name" value="QOR_ZETA_CRYSTAL"/>
    <property type="match status" value="1"/>
</dbReference>
<keyword evidence="1 3" id="KW-0560">Oxidoreductase</keyword>
<dbReference type="InterPro" id="IPR013154">
    <property type="entry name" value="ADH-like_N"/>
</dbReference>
<dbReference type="GO" id="GO:0016491">
    <property type="term" value="F:oxidoreductase activity"/>
    <property type="evidence" value="ECO:0007669"/>
    <property type="project" value="UniProtKB-KW"/>
</dbReference>